<evidence type="ECO:0000313" key="4">
    <source>
        <dbReference type="Proteomes" id="UP000887575"/>
    </source>
</evidence>
<evidence type="ECO:0000313" key="5">
    <source>
        <dbReference type="WBParaSite" id="MBELARI_LOCUS11517"/>
    </source>
</evidence>
<feature type="compositionally biased region" description="Acidic residues" evidence="1">
    <location>
        <begin position="253"/>
        <end position="262"/>
    </location>
</feature>
<keyword evidence="4" id="KW-1185">Reference proteome</keyword>
<evidence type="ECO:0000256" key="1">
    <source>
        <dbReference type="SAM" id="MobiDB-lite"/>
    </source>
</evidence>
<sequence length="262" mass="29207">MSRIVLNALLLAVCLNGHMGSATSPAATLLPLVKITKVVTNQKLALAYLPEIIFLGLDRPMIPKMIVKTLNVTTTTVDPATTGPSTVAPVTEGMSRIVLSALLLAVSVNGHMGSATSPAATLLPLVKEYQRLIYDGDYEGLHELYHPHAVLVASNENKVLYKPKEIFKHIRESRKKIHNARSELAKETYSGDGGVLIYENRYLINDNGKDLYGPYRAIWIKYHGRYVIYHEEYDQRVNKKELNDDETKKDDGTDSDGEDDRQ</sequence>
<proteinExistence type="predicted"/>
<dbReference type="Pfam" id="PF14534">
    <property type="entry name" value="DUF4440"/>
    <property type="match status" value="1"/>
</dbReference>
<dbReference type="Proteomes" id="UP000887575">
    <property type="component" value="Unassembled WGS sequence"/>
</dbReference>
<dbReference type="InterPro" id="IPR027843">
    <property type="entry name" value="DUF4440"/>
</dbReference>
<dbReference type="SUPFAM" id="SSF54427">
    <property type="entry name" value="NTF2-like"/>
    <property type="match status" value="1"/>
</dbReference>
<dbReference type="InterPro" id="IPR032710">
    <property type="entry name" value="NTF2-like_dom_sf"/>
</dbReference>
<name>A0AAF3EC47_9BILA</name>
<dbReference type="WBParaSite" id="MBELARI_LOCUS11517">
    <property type="protein sequence ID" value="MBELARI_LOCUS11517"/>
    <property type="gene ID" value="MBELARI_LOCUS11517"/>
</dbReference>
<accession>A0AAF3EC47</accession>
<feature type="signal peptide" evidence="2">
    <location>
        <begin position="1"/>
        <end position="22"/>
    </location>
</feature>
<keyword evidence="2" id="KW-0732">Signal</keyword>
<dbReference type="AlphaFoldDB" id="A0AAF3EC47"/>
<dbReference type="Gene3D" id="3.10.450.50">
    <property type="match status" value="1"/>
</dbReference>
<evidence type="ECO:0000259" key="3">
    <source>
        <dbReference type="Pfam" id="PF14534"/>
    </source>
</evidence>
<feature type="domain" description="DUF4440" evidence="3">
    <location>
        <begin position="123"/>
        <end position="228"/>
    </location>
</feature>
<organism evidence="4 5">
    <name type="scientific">Mesorhabditis belari</name>
    <dbReference type="NCBI Taxonomy" id="2138241"/>
    <lineage>
        <taxon>Eukaryota</taxon>
        <taxon>Metazoa</taxon>
        <taxon>Ecdysozoa</taxon>
        <taxon>Nematoda</taxon>
        <taxon>Chromadorea</taxon>
        <taxon>Rhabditida</taxon>
        <taxon>Rhabditina</taxon>
        <taxon>Rhabditomorpha</taxon>
        <taxon>Rhabditoidea</taxon>
        <taxon>Rhabditidae</taxon>
        <taxon>Mesorhabditinae</taxon>
        <taxon>Mesorhabditis</taxon>
    </lineage>
</organism>
<evidence type="ECO:0000256" key="2">
    <source>
        <dbReference type="SAM" id="SignalP"/>
    </source>
</evidence>
<feature type="region of interest" description="Disordered" evidence="1">
    <location>
        <begin position="237"/>
        <end position="262"/>
    </location>
</feature>
<feature type="compositionally biased region" description="Basic and acidic residues" evidence="1">
    <location>
        <begin position="237"/>
        <end position="252"/>
    </location>
</feature>
<reference evidence="5" key="1">
    <citation type="submission" date="2024-02" db="UniProtKB">
        <authorList>
            <consortium name="WormBaseParasite"/>
        </authorList>
    </citation>
    <scope>IDENTIFICATION</scope>
</reference>
<feature type="chain" id="PRO_5042246904" description="DUF4440 domain-containing protein" evidence="2">
    <location>
        <begin position="23"/>
        <end position="262"/>
    </location>
</feature>
<protein>
    <recommendedName>
        <fullName evidence="3">DUF4440 domain-containing protein</fullName>
    </recommendedName>
</protein>